<evidence type="ECO:0000256" key="2">
    <source>
        <dbReference type="ARBA" id="ARBA00007349"/>
    </source>
</evidence>
<evidence type="ECO:0000256" key="6">
    <source>
        <dbReference type="SAM" id="MobiDB-lite"/>
    </source>
</evidence>
<feature type="transmembrane region" description="Helical" evidence="7">
    <location>
        <begin position="304"/>
        <end position="323"/>
    </location>
</feature>
<dbReference type="PANTHER" id="PTHR42826">
    <property type="entry name" value="DICARBOXYLATE TRANSPORTER 2.1, CHLOROPLASTIC"/>
    <property type="match status" value="1"/>
</dbReference>
<feature type="transmembrane region" description="Helical" evidence="7">
    <location>
        <begin position="353"/>
        <end position="372"/>
    </location>
</feature>
<name>A0A7Z9A456_9MICC</name>
<feature type="transmembrane region" description="Helical" evidence="7">
    <location>
        <begin position="392"/>
        <end position="413"/>
    </location>
</feature>
<feature type="transmembrane region" description="Helical" evidence="7">
    <location>
        <begin position="40"/>
        <end position="58"/>
    </location>
</feature>
<feature type="transmembrane region" description="Helical" evidence="7">
    <location>
        <begin position="111"/>
        <end position="130"/>
    </location>
</feature>
<dbReference type="Pfam" id="PF00939">
    <property type="entry name" value="Na_sulph_symp"/>
    <property type="match status" value="1"/>
</dbReference>
<dbReference type="AlphaFoldDB" id="A0A7Z9A456"/>
<evidence type="ECO:0000256" key="5">
    <source>
        <dbReference type="ARBA" id="ARBA00023136"/>
    </source>
</evidence>
<dbReference type="EMBL" id="LR134479">
    <property type="protein sequence ID" value="VEI23151.1"/>
    <property type="molecule type" value="Genomic_DNA"/>
</dbReference>
<dbReference type="Proteomes" id="UP000282386">
    <property type="component" value="Chromosome"/>
</dbReference>
<feature type="transmembrane region" description="Helical" evidence="7">
    <location>
        <begin position="210"/>
        <end position="232"/>
    </location>
</feature>
<evidence type="ECO:0000256" key="3">
    <source>
        <dbReference type="ARBA" id="ARBA00022692"/>
    </source>
</evidence>
<keyword evidence="3 7" id="KW-0812">Transmembrane</keyword>
<proteinExistence type="inferred from homology"/>
<organism evidence="8 9">
    <name type="scientific">Rothia aeria</name>
    <dbReference type="NCBI Taxonomy" id="172042"/>
    <lineage>
        <taxon>Bacteria</taxon>
        <taxon>Bacillati</taxon>
        <taxon>Actinomycetota</taxon>
        <taxon>Actinomycetes</taxon>
        <taxon>Micrococcales</taxon>
        <taxon>Micrococcaceae</taxon>
        <taxon>Rothia</taxon>
    </lineage>
</organism>
<feature type="transmembrane region" description="Helical" evidence="7">
    <location>
        <begin position="142"/>
        <end position="168"/>
    </location>
</feature>
<evidence type="ECO:0000256" key="7">
    <source>
        <dbReference type="SAM" id="Phobius"/>
    </source>
</evidence>
<comment type="similarity">
    <text evidence="2">Belongs to the SLC13A/DASS transporter (TC 2.A.47) family. DIT1 subfamily.</text>
</comment>
<dbReference type="RefSeq" id="WP_126500097.1">
    <property type="nucleotide sequence ID" value="NZ_LR134479.1"/>
</dbReference>
<sequence>MSQKPEDSPKESTAAPDTATGASAPPPPHTTGASQERTILALKVAAIVIVTLAIWFIPAPPGVDPRGMHMAAIFVGTILGLILQPLPTPSIALTGLAIAMITGTMTAKKEALAGFGNSAIWIIVAAFFIADGFLITGLGKRIALLFVSLLGKSSLGLSYGMAITDLVLAPATPSNTARAGGVIYPIIKSLAEVNGSTNESTESRRKLGSFLLMTEAQVNTITSAMFLTAMAGNPLAVKFAQDKGVHLDWGTWALAAIVPGLAALIVLPWVMSKIYPPTIKKTPDAPAHAREELKSIGPMTRPEWIMLGTFIVLLILWIGGSSLGVDATAAAFLGIAILLVTKVLTWKDMAANSSAWSTLIFFAVLVGMADHLKTLKVVEWIGASVANSVGGMAWPLAFGVLALVYFYIHYFFASNTAQIVALYAVFLGAAIAAGTPPMFAALFLGFAGNLIGGITHYASGPAGVYFGSGYIKTGEWFKLGFIASVVNIIIWGLIGTVWMFSLGYGR</sequence>
<evidence type="ECO:0000256" key="4">
    <source>
        <dbReference type="ARBA" id="ARBA00022989"/>
    </source>
</evidence>
<feature type="transmembrane region" description="Helical" evidence="7">
    <location>
        <begin position="252"/>
        <end position="271"/>
    </location>
</feature>
<dbReference type="GO" id="GO:0022857">
    <property type="term" value="F:transmembrane transporter activity"/>
    <property type="evidence" value="ECO:0007669"/>
    <property type="project" value="InterPro"/>
</dbReference>
<dbReference type="InterPro" id="IPR001898">
    <property type="entry name" value="SLC13A/DASS"/>
</dbReference>
<feature type="transmembrane region" description="Helical" evidence="7">
    <location>
        <begin position="450"/>
        <end position="467"/>
    </location>
</feature>
<dbReference type="InterPro" id="IPR030676">
    <property type="entry name" value="CitT-rel"/>
</dbReference>
<dbReference type="NCBIfam" id="TIGR00785">
    <property type="entry name" value="dass"/>
    <property type="match status" value="1"/>
</dbReference>
<gene>
    <name evidence="8" type="primary">ybhI</name>
    <name evidence="8" type="ORF">NCTC10207_01248</name>
</gene>
<accession>A0A7Z9A456</accession>
<feature type="region of interest" description="Disordered" evidence="6">
    <location>
        <begin position="1"/>
        <end position="33"/>
    </location>
</feature>
<keyword evidence="5 7" id="KW-0472">Membrane</keyword>
<feature type="transmembrane region" description="Helical" evidence="7">
    <location>
        <begin position="420"/>
        <end position="444"/>
    </location>
</feature>
<reference evidence="8 9" key="1">
    <citation type="submission" date="2018-12" db="EMBL/GenBank/DDBJ databases">
        <authorList>
            <consortium name="Pathogen Informatics"/>
        </authorList>
    </citation>
    <scope>NUCLEOTIDE SEQUENCE [LARGE SCALE GENOMIC DNA]</scope>
    <source>
        <strain evidence="8 9">NCTC10207</strain>
    </source>
</reference>
<dbReference type="PIRSF" id="PIRSF002457">
    <property type="entry name" value="DASS"/>
    <property type="match status" value="1"/>
</dbReference>
<evidence type="ECO:0000256" key="1">
    <source>
        <dbReference type="ARBA" id="ARBA00004141"/>
    </source>
</evidence>
<dbReference type="GO" id="GO:0016020">
    <property type="term" value="C:membrane"/>
    <property type="evidence" value="ECO:0007669"/>
    <property type="project" value="UniProtKB-SubCell"/>
</dbReference>
<evidence type="ECO:0000313" key="8">
    <source>
        <dbReference type="EMBL" id="VEI23151.1"/>
    </source>
</evidence>
<evidence type="ECO:0000313" key="9">
    <source>
        <dbReference type="Proteomes" id="UP000282386"/>
    </source>
</evidence>
<feature type="compositionally biased region" description="Basic and acidic residues" evidence="6">
    <location>
        <begin position="1"/>
        <end position="10"/>
    </location>
</feature>
<feature type="transmembrane region" description="Helical" evidence="7">
    <location>
        <begin position="329"/>
        <end position="346"/>
    </location>
</feature>
<protein>
    <submittedName>
        <fullName evidence="8">Inner membrane protein ybhI</fullName>
    </submittedName>
</protein>
<feature type="transmembrane region" description="Helical" evidence="7">
    <location>
        <begin position="479"/>
        <end position="500"/>
    </location>
</feature>
<feature type="transmembrane region" description="Helical" evidence="7">
    <location>
        <begin position="70"/>
        <end position="99"/>
    </location>
</feature>
<keyword evidence="4 7" id="KW-1133">Transmembrane helix</keyword>
<comment type="subcellular location">
    <subcellularLocation>
        <location evidence="1">Membrane</location>
        <topology evidence="1">Multi-pass membrane protein</topology>
    </subcellularLocation>
</comment>